<dbReference type="PANTHER" id="PTHR43649:SF30">
    <property type="entry name" value="ABC TRANSPORTER SUBSTRATE-BINDING PROTEIN"/>
    <property type="match status" value="1"/>
</dbReference>
<dbReference type="STRING" id="561176.SAMN04488561_5411"/>
<keyword evidence="3" id="KW-1185">Reference proteome</keyword>
<dbReference type="SUPFAM" id="SSF53850">
    <property type="entry name" value="Periplasmic binding protein-like II"/>
    <property type="match status" value="1"/>
</dbReference>
<sequence>MRRLVSLTATAVAAGLVLTACGFGGDDDGGGGGSASGGSTTLDLLVPQYSDGTTALWEEIIASFEDANPDVTVNLEVQSWDNINDVIRTKVQAGEAPDILNIDAFSGFAKDDLLYAADEVVSEDTFGDFQESFVENASLDGTVYGLPMIASARALFYNEDVLAQAGITEPPATWDDLLAAGTAIAGLGTGVFGYGMPLGSEEAQAETSIWTFGGGGTWTDGDAITVDTPENLAAVEFMKQLIDAGATQPDPGATDRTPMLDVFIQGSIAMAVGLPPTIGQIEERNPELNYGIAPVPTQDGSPVTLGVADHLMAFRNDDDKQEAITAFLDHFFSTDVYLSFVDTEGFLPTTKSGAEGTANAERFADFLALLPDAQFYPSTNEAWAATQGALQSLVGQIQTQDAASVLQQIQASADNA</sequence>
<dbReference type="Pfam" id="PF01547">
    <property type="entry name" value="SBP_bac_1"/>
    <property type="match status" value="1"/>
</dbReference>
<dbReference type="AlphaFoldDB" id="A0A1H5PRM8"/>
<dbReference type="Gene3D" id="3.40.190.10">
    <property type="entry name" value="Periplasmic binding protein-like II"/>
    <property type="match status" value="2"/>
</dbReference>
<evidence type="ECO:0000313" key="2">
    <source>
        <dbReference type="EMBL" id="SEF16512.1"/>
    </source>
</evidence>
<dbReference type="OrthoDB" id="366726at2"/>
<accession>A0A1H5PRM8</accession>
<dbReference type="PROSITE" id="PS51257">
    <property type="entry name" value="PROKAR_LIPOPROTEIN"/>
    <property type="match status" value="1"/>
</dbReference>
<organism evidence="2 3">
    <name type="scientific">Jiangella alba</name>
    <dbReference type="NCBI Taxonomy" id="561176"/>
    <lineage>
        <taxon>Bacteria</taxon>
        <taxon>Bacillati</taxon>
        <taxon>Actinomycetota</taxon>
        <taxon>Actinomycetes</taxon>
        <taxon>Jiangellales</taxon>
        <taxon>Jiangellaceae</taxon>
        <taxon>Jiangella</taxon>
    </lineage>
</organism>
<keyword evidence="1" id="KW-0732">Signal</keyword>
<feature type="signal peptide" evidence="1">
    <location>
        <begin position="1"/>
        <end position="22"/>
    </location>
</feature>
<dbReference type="RefSeq" id="WP_069108830.1">
    <property type="nucleotide sequence ID" value="NZ_FNUC01000004.1"/>
</dbReference>
<feature type="chain" id="PRO_5010318306" evidence="1">
    <location>
        <begin position="23"/>
        <end position="416"/>
    </location>
</feature>
<gene>
    <name evidence="2" type="ORF">SAMN04488561_5411</name>
</gene>
<dbReference type="InterPro" id="IPR006059">
    <property type="entry name" value="SBP"/>
</dbReference>
<dbReference type="Proteomes" id="UP000181980">
    <property type="component" value="Unassembled WGS sequence"/>
</dbReference>
<reference evidence="3" key="1">
    <citation type="submission" date="2016-10" db="EMBL/GenBank/DDBJ databases">
        <authorList>
            <person name="Varghese N."/>
            <person name="Submissions S."/>
        </authorList>
    </citation>
    <scope>NUCLEOTIDE SEQUENCE [LARGE SCALE GENOMIC DNA]</scope>
    <source>
        <strain evidence="3">DSM 45237</strain>
    </source>
</reference>
<dbReference type="EMBL" id="FNUC01000004">
    <property type="protein sequence ID" value="SEF16512.1"/>
    <property type="molecule type" value="Genomic_DNA"/>
</dbReference>
<protein>
    <submittedName>
        <fullName evidence="2">Carbohydrate ABC transporter substrate-binding protein, CUT1 family</fullName>
    </submittedName>
</protein>
<dbReference type="InterPro" id="IPR050490">
    <property type="entry name" value="Bact_solute-bd_prot1"/>
</dbReference>
<proteinExistence type="predicted"/>
<dbReference type="PANTHER" id="PTHR43649">
    <property type="entry name" value="ARABINOSE-BINDING PROTEIN-RELATED"/>
    <property type="match status" value="1"/>
</dbReference>
<name>A0A1H5PRM8_9ACTN</name>
<evidence type="ECO:0000256" key="1">
    <source>
        <dbReference type="SAM" id="SignalP"/>
    </source>
</evidence>
<evidence type="ECO:0000313" key="3">
    <source>
        <dbReference type="Proteomes" id="UP000181980"/>
    </source>
</evidence>